<proteinExistence type="predicted"/>
<feature type="compositionally biased region" description="Polar residues" evidence="2">
    <location>
        <begin position="36"/>
        <end position="51"/>
    </location>
</feature>
<dbReference type="Proteomes" id="UP000749559">
    <property type="component" value="Unassembled WGS sequence"/>
</dbReference>
<evidence type="ECO:0000313" key="3">
    <source>
        <dbReference type="EMBL" id="CAH1775471.1"/>
    </source>
</evidence>
<feature type="coiled-coil region" evidence="1">
    <location>
        <begin position="272"/>
        <end position="346"/>
    </location>
</feature>
<reference evidence="3" key="1">
    <citation type="submission" date="2022-03" db="EMBL/GenBank/DDBJ databases">
        <authorList>
            <person name="Martin C."/>
        </authorList>
    </citation>
    <scope>NUCLEOTIDE SEQUENCE</scope>
</reference>
<protein>
    <recommendedName>
        <fullName evidence="5">Coiled-coil domain-containing protein 17</fullName>
    </recommendedName>
</protein>
<gene>
    <name evidence="3" type="ORF">OFUS_LOCUS2769</name>
</gene>
<sequence length="1356" mass="154393">MASLNTSLKCKECKMIFSNPNQLSIHKQKFCGGLAGSSQGSNSSPENTWNSKVKDLEKLKQVRQQNRSQRDREERQLLTNFRETPPPQKSPKQPSQVLSVRHSPDTRPQSQHELTKENTNSRQEQDNQAQMIHNRKLADIQNIGKSLEQRREDIRRRLDDLANGTPPQQDRSVRNGVKGLIQELREQELRNQESIEDLKRQVSGLNKARNDYRHSNKNALAAEISAMRSAYLRDGGSDPAVLAQMAELEYEATKLLEDQPQRQPAYVQHQIADDISAQILALELENKRLQKHLISMQTQNRNRDFTEDFQRQHMRKLIQLQQEMEQVKQQMSLANVQRNIEQLKQTPPNKLESSQNQPTESQAEIPALLSKTSNNMYDNDLLPAPYDPQAGFVVFYDYVLHLEPSLHTSRLIIGLFDETAEMGEPSILPSVYCEMNQDSLYQDATSMALIAAKQPVPSCSPSQTLSMVIELQASNSESNRLTTRAWTKMDLFDEYNRVISGRWKLPLRANPIKPTLPTSQLNTLAQYGQAEIYLRLVNYRDADHQSQSTASPEHSHMYQFPPQRQIPVYIPPPPSISPPESPEISRHSSSHASINRVSPEALEVGENNVLGFQVDRVKNAEAGEGKVRLTAYYSTSGKIVQSGSTPVTCTTLGVRSNFRYKYHVFGQQEAIFHDVNFRSDMVLIVRFYLRHVGRNISDEFHSDKPEDGNIYEEETLVAWGAISIMARKIKRQSEFSGPHDSGLQGQDVGNLRVNTGVHTIQLYTPPIPEPHTIPLEYQHRPKDWERYGKANVRIYMFTGTPRPGSLSQSDASDDEDENTIPQNAWLPHERLAPAKGQWQSNDGFDLYIDGCRFLPDSVTISRIAGRVLNRKYEKLGPDILTGVNIDSDIYNPIYNHRTEFRLPHIAATATLLVKVYTIDRVFKRLVVCGHGTLNIFVGVGTDRQPTMDHASNITLNEGCHQLRLYREGPNGIDAMTESCVRATSKRVPCATVLVRLYKAARGPQGTVLEANKVPMKDWGKFGLKRPMPSYEDRKYFSMRCKPTSGEIKLFNMMCKRKPILTREAAKRIASEDEGKLFISDKVIQEFIRKQLTKGIDEVPMEIDITYIAQYSPRHGIKFSLDSAMNLPWGNFTHGHYCLNPPGAFYMGMPHSSYDKLFFTKKLDLDSSNTSPSWQDGMTHFHRRSYHRFLTVIIHLQEISIAATRDNYKYALVEQAWSAVQVFHEGYANTSVYQLPLFYGAPTVQILKQLSREPFREWIQRNATSGGVKLIEGASIFVRLCDARRDDEMPDQVDDDKLIELNTDYLPPGIVELYSRENRGQPLHSLIPSGKDVDTFGSSLAEKFKNLVYKLYEEGNT</sequence>
<dbReference type="PANTHER" id="PTHR33820:SF2">
    <property type="entry name" value="COILED-COIL DOMAIN-CONTAINING PROTEIN 17"/>
    <property type="match status" value="1"/>
</dbReference>
<dbReference type="EMBL" id="CAIIXF020000001">
    <property type="protein sequence ID" value="CAH1775471.1"/>
    <property type="molecule type" value="Genomic_DNA"/>
</dbReference>
<evidence type="ECO:0000256" key="1">
    <source>
        <dbReference type="SAM" id="Coils"/>
    </source>
</evidence>
<feature type="coiled-coil region" evidence="1">
    <location>
        <begin position="137"/>
        <end position="215"/>
    </location>
</feature>
<feature type="region of interest" description="Disordered" evidence="2">
    <location>
        <begin position="33"/>
        <end position="129"/>
    </location>
</feature>
<evidence type="ECO:0000256" key="2">
    <source>
        <dbReference type="SAM" id="MobiDB-lite"/>
    </source>
</evidence>
<organism evidence="3 4">
    <name type="scientific">Owenia fusiformis</name>
    <name type="common">Polychaete worm</name>
    <dbReference type="NCBI Taxonomy" id="6347"/>
    <lineage>
        <taxon>Eukaryota</taxon>
        <taxon>Metazoa</taxon>
        <taxon>Spiralia</taxon>
        <taxon>Lophotrochozoa</taxon>
        <taxon>Annelida</taxon>
        <taxon>Polychaeta</taxon>
        <taxon>Sedentaria</taxon>
        <taxon>Canalipalpata</taxon>
        <taxon>Sabellida</taxon>
        <taxon>Oweniida</taxon>
        <taxon>Oweniidae</taxon>
        <taxon>Owenia</taxon>
    </lineage>
</organism>
<dbReference type="PANTHER" id="PTHR33820">
    <property type="entry name" value="COILED-COIL DOMAIN-CONTAINING PROTEIN 17"/>
    <property type="match status" value="1"/>
</dbReference>
<accession>A0A8S4N3K7</accession>
<name>A0A8S4N3K7_OWEFU</name>
<dbReference type="OrthoDB" id="289416at2759"/>
<comment type="caution">
    <text evidence="3">The sequence shown here is derived from an EMBL/GenBank/DDBJ whole genome shotgun (WGS) entry which is preliminary data.</text>
</comment>
<evidence type="ECO:0000313" key="4">
    <source>
        <dbReference type="Proteomes" id="UP000749559"/>
    </source>
</evidence>
<evidence type="ECO:0008006" key="5">
    <source>
        <dbReference type="Google" id="ProtNLM"/>
    </source>
</evidence>
<keyword evidence="4" id="KW-1185">Reference proteome</keyword>
<feature type="compositionally biased region" description="Polar residues" evidence="2">
    <location>
        <begin position="106"/>
        <end position="129"/>
    </location>
</feature>
<dbReference type="InterPro" id="IPR038800">
    <property type="entry name" value="CCDC17"/>
</dbReference>
<keyword evidence="1" id="KW-0175">Coiled coil</keyword>